<dbReference type="AlphaFoldDB" id="A0AAU7CNJ9"/>
<evidence type="ECO:0000313" key="1">
    <source>
        <dbReference type="EMBL" id="XBH06816.1"/>
    </source>
</evidence>
<dbReference type="RefSeq" id="WP_406699664.1">
    <property type="nucleotide sequence ID" value="NZ_CP155447.1"/>
</dbReference>
<protein>
    <submittedName>
        <fullName evidence="1">Ferredoxin</fullName>
    </submittedName>
</protein>
<proteinExistence type="predicted"/>
<dbReference type="EMBL" id="CP155447">
    <property type="protein sequence ID" value="XBH06816.1"/>
    <property type="molecule type" value="Genomic_DNA"/>
</dbReference>
<accession>A0AAU7CNJ9</accession>
<dbReference type="SUPFAM" id="SSF54862">
    <property type="entry name" value="4Fe-4S ferredoxins"/>
    <property type="match status" value="1"/>
</dbReference>
<organism evidence="1">
    <name type="scientific">Singulisphaera sp. Ch08</name>
    <dbReference type="NCBI Taxonomy" id="3120278"/>
    <lineage>
        <taxon>Bacteria</taxon>
        <taxon>Pseudomonadati</taxon>
        <taxon>Planctomycetota</taxon>
        <taxon>Planctomycetia</taxon>
        <taxon>Isosphaerales</taxon>
        <taxon>Isosphaeraceae</taxon>
        <taxon>Singulisphaera</taxon>
    </lineage>
</organism>
<gene>
    <name evidence="1" type="ORF">V5E97_12465</name>
</gene>
<dbReference type="Gene3D" id="3.30.70.20">
    <property type="match status" value="1"/>
</dbReference>
<name>A0AAU7CNJ9_9BACT</name>
<dbReference type="PANTHER" id="PTHR42773">
    <property type="entry name" value="METALLO-BETA-LACTAMASE-RELATED"/>
    <property type="match status" value="1"/>
</dbReference>
<sequence>MADKSQKVPENVAGSFYVDVTCIDCDLCRETAPLNFVRHDAVGYSFVVRQPEDPAELAACMAAMEECPVEAIGNDGELE</sequence>
<dbReference type="PANTHER" id="PTHR42773:SF1">
    <property type="entry name" value="METALLO-BETA-LACTAMASE FAMILY PROTEIN"/>
    <property type="match status" value="1"/>
</dbReference>
<reference evidence="1" key="1">
    <citation type="submission" date="2024-05" db="EMBL/GenBank/DDBJ databases">
        <title>Planctomycetes of the genus Singulisphaera possess chitinolytic capabilities.</title>
        <authorList>
            <person name="Ivanova A."/>
        </authorList>
    </citation>
    <scope>NUCLEOTIDE SEQUENCE</scope>
    <source>
        <strain evidence="1">Ch08T</strain>
    </source>
</reference>
<dbReference type="Pfam" id="PF13370">
    <property type="entry name" value="Fer4_13"/>
    <property type="match status" value="1"/>
</dbReference>